<comment type="catalytic activity">
    <reaction evidence="9">
        <text>adenosine + H2O + H(+) = inosine + NH4(+)</text>
        <dbReference type="Rhea" id="RHEA:24408"/>
        <dbReference type="ChEBI" id="CHEBI:15377"/>
        <dbReference type="ChEBI" id="CHEBI:15378"/>
        <dbReference type="ChEBI" id="CHEBI:16335"/>
        <dbReference type="ChEBI" id="CHEBI:17596"/>
        <dbReference type="ChEBI" id="CHEBI:28938"/>
        <dbReference type="EC" id="3.5.4.4"/>
    </reaction>
</comment>
<evidence type="ECO:0000256" key="8">
    <source>
        <dbReference type="ARBA" id="ARBA00022801"/>
    </source>
</evidence>
<evidence type="ECO:0000256" key="7">
    <source>
        <dbReference type="ARBA" id="ARBA00022729"/>
    </source>
</evidence>
<dbReference type="NCBIfam" id="TIGR01431">
    <property type="entry name" value="adm_rel"/>
    <property type="match status" value="1"/>
</dbReference>
<dbReference type="GO" id="GO:0046872">
    <property type="term" value="F:metal ion binding"/>
    <property type="evidence" value="ECO:0007669"/>
    <property type="project" value="UniProtKB-KW"/>
</dbReference>
<dbReference type="InterPro" id="IPR006331">
    <property type="entry name" value="ADGF"/>
</dbReference>
<evidence type="ECO:0000313" key="11">
    <source>
        <dbReference type="EMBL" id="KAI0306408.1"/>
    </source>
</evidence>
<dbReference type="InterPro" id="IPR001365">
    <property type="entry name" value="A_deaminase_dom"/>
</dbReference>
<dbReference type="InterPro" id="IPR032466">
    <property type="entry name" value="Metal_Hydrolase"/>
</dbReference>
<reference evidence="11" key="1">
    <citation type="journal article" date="2022" name="New Phytol.">
        <title>Evolutionary transition to the ectomycorrhizal habit in the genomes of a hyperdiverse lineage of mushroom-forming fungi.</title>
        <authorList>
            <person name="Looney B."/>
            <person name="Miyauchi S."/>
            <person name="Morin E."/>
            <person name="Drula E."/>
            <person name="Courty P.E."/>
            <person name="Kohler A."/>
            <person name="Kuo A."/>
            <person name="LaButti K."/>
            <person name="Pangilinan J."/>
            <person name="Lipzen A."/>
            <person name="Riley R."/>
            <person name="Andreopoulos W."/>
            <person name="He G."/>
            <person name="Johnson J."/>
            <person name="Nolan M."/>
            <person name="Tritt A."/>
            <person name="Barry K.W."/>
            <person name="Grigoriev I.V."/>
            <person name="Nagy L.G."/>
            <person name="Hibbett D."/>
            <person name="Henrissat B."/>
            <person name="Matheny P.B."/>
            <person name="Labbe J."/>
            <person name="Martin F.M."/>
        </authorList>
    </citation>
    <scope>NUCLEOTIDE SEQUENCE</scope>
    <source>
        <strain evidence="11">BPL690</strain>
    </source>
</reference>
<dbReference type="PANTHER" id="PTHR11409:SF39">
    <property type="entry name" value="ADENOSINE DEAMINASE 2"/>
    <property type="match status" value="1"/>
</dbReference>
<dbReference type="AlphaFoldDB" id="A0AAD4MA87"/>
<keyword evidence="8" id="KW-0378">Hydrolase</keyword>
<dbReference type="GO" id="GO:0006154">
    <property type="term" value="P:adenosine catabolic process"/>
    <property type="evidence" value="ECO:0007669"/>
    <property type="project" value="InterPro"/>
</dbReference>
<dbReference type="InterPro" id="IPR006330">
    <property type="entry name" value="Ado/ade_deaminase"/>
</dbReference>
<evidence type="ECO:0000256" key="5">
    <source>
        <dbReference type="ARBA" id="ARBA00022525"/>
    </source>
</evidence>
<evidence type="ECO:0000256" key="2">
    <source>
        <dbReference type="ARBA" id="ARBA00004613"/>
    </source>
</evidence>
<comment type="similarity">
    <text evidence="3">Belongs to the metallo-dependent hydrolases superfamily. Adenosine and AMP deaminases family. ADGF subfamily.</text>
</comment>
<dbReference type="SUPFAM" id="SSF51556">
    <property type="entry name" value="Metallo-dependent hydrolases"/>
    <property type="match status" value="1"/>
</dbReference>
<organism evidence="11 12">
    <name type="scientific">Multifurca ochricompacta</name>
    <dbReference type="NCBI Taxonomy" id="376703"/>
    <lineage>
        <taxon>Eukaryota</taxon>
        <taxon>Fungi</taxon>
        <taxon>Dikarya</taxon>
        <taxon>Basidiomycota</taxon>
        <taxon>Agaricomycotina</taxon>
        <taxon>Agaricomycetes</taxon>
        <taxon>Russulales</taxon>
        <taxon>Russulaceae</taxon>
        <taxon>Multifurca</taxon>
    </lineage>
</organism>
<accession>A0AAD4MA87</accession>
<keyword evidence="5" id="KW-0964">Secreted</keyword>
<evidence type="ECO:0000256" key="3">
    <source>
        <dbReference type="ARBA" id="ARBA00006083"/>
    </source>
</evidence>
<dbReference type="EMBL" id="WTXG01000003">
    <property type="protein sequence ID" value="KAI0306408.1"/>
    <property type="molecule type" value="Genomic_DNA"/>
</dbReference>
<evidence type="ECO:0000259" key="10">
    <source>
        <dbReference type="Pfam" id="PF00962"/>
    </source>
</evidence>
<dbReference type="GO" id="GO:0046103">
    <property type="term" value="P:inosine biosynthetic process"/>
    <property type="evidence" value="ECO:0007669"/>
    <property type="project" value="TreeGrafter"/>
</dbReference>
<sequence length="537" mass="60975">MAAEIQAYFSKRDALIQEDRSLRRENKLLHSLTENESVADKIVRRIRAEEEASIWSVEHDEFPHLFPGMEFLTSKSIIDKTRIFKIVSKMPKGALLHAHLDATVDKTYLLELALKEPLLHVRTPGVVTTTNLTATQPEFRAFKKGQSSQGISVTDTEYQANGWIPLHQAREFFAYGGAEGFDKWVLGAVSINPAEAYGTHNTVTKIWQKFLSTFRATAGLFLYRPIFRQYIYRFLLESIDDGISYMEPRINFFHKYMFDAEGEQTVPHREWLLDFEQAIREARKTLKEQDREEEFIGAKIIYTTVRIISPEDIEWYLEDCIGLKKEFPDLIAGFDIVGDENVARPLTDYIKPLLKFKQRVKDLGLELPLILHAGETLSDGGKADNNLYDALLLGTKRIGHGFSIVKHPKLMQLCRENGIALEVCPISNEILRLSSSMPMHPLPVVLNQGVPVTLNSDDPSVFGAMGLSYDFFQVLVSSETTGLITLGQMARDSIEFSTLEKTEKRRALSLWEKRWYKFVDNLVSSGSGSVIAAANEE</sequence>
<keyword evidence="12" id="KW-1185">Reference proteome</keyword>
<feature type="domain" description="Adenosine deaminase" evidence="10">
    <location>
        <begin position="204"/>
        <end position="509"/>
    </location>
</feature>
<gene>
    <name evidence="11" type="ORF">B0F90DRAFT_1689643</name>
</gene>
<comment type="caution">
    <text evidence="11">The sequence shown here is derived from an EMBL/GenBank/DDBJ whole genome shotgun (WGS) entry which is preliminary data.</text>
</comment>
<dbReference type="PANTHER" id="PTHR11409">
    <property type="entry name" value="ADENOSINE DEAMINASE"/>
    <property type="match status" value="1"/>
</dbReference>
<dbReference type="Pfam" id="PF00962">
    <property type="entry name" value="A_deaminase"/>
    <property type="match status" value="1"/>
</dbReference>
<dbReference type="Proteomes" id="UP001203297">
    <property type="component" value="Unassembled WGS sequence"/>
</dbReference>
<evidence type="ECO:0000256" key="9">
    <source>
        <dbReference type="ARBA" id="ARBA00047764"/>
    </source>
</evidence>
<evidence type="ECO:0000313" key="12">
    <source>
        <dbReference type="Proteomes" id="UP001203297"/>
    </source>
</evidence>
<comment type="cofactor">
    <cofactor evidence="1">
        <name>Zn(2+)</name>
        <dbReference type="ChEBI" id="CHEBI:29105"/>
    </cofactor>
</comment>
<dbReference type="EC" id="3.5.4.4" evidence="4"/>
<dbReference type="FunFam" id="3.20.20.140:FF:000017">
    <property type="entry name" value="Adenosine deaminase 2"/>
    <property type="match status" value="1"/>
</dbReference>
<name>A0AAD4MA87_9AGAM</name>
<evidence type="ECO:0000256" key="4">
    <source>
        <dbReference type="ARBA" id="ARBA00012784"/>
    </source>
</evidence>
<dbReference type="GO" id="GO:0004000">
    <property type="term" value="F:adenosine deaminase activity"/>
    <property type="evidence" value="ECO:0007669"/>
    <property type="project" value="InterPro"/>
</dbReference>
<dbReference type="Gene3D" id="3.20.20.140">
    <property type="entry name" value="Metal-dependent hydrolases"/>
    <property type="match status" value="1"/>
</dbReference>
<keyword evidence="6" id="KW-0479">Metal-binding</keyword>
<keyword evidence="7" id="KW-0732">Signal</keyword>
<evidence type="ECO:0000256" key="6">
    <source>
        <dbReference type="ARBA" id="ARBA00022723"/>
    </source>
</evidence>
<proteinExistence type="inferred from homology"/>
<comment type="subcellular location">
    <subcellularLocation>
        <location evidence="2">Secreted</location>
    </subcellularLocation>
</comment>
<evidence type="ECO:0000256" key="1">
    <source>
        <dbReference type="ARBA" id="ARBA00001947"/>
    </source>
</evidence>
<protein>
    <recommendedName>
        <fullName evidence="4">adenosine deaminase</fullName>
        <ecNumber evidence="4">3.5.4.4</ecNumber>
    </recommendedName>
</protein>
<dbReference type="GO" id="GO:0005615">
    <property type="term" value="C:extracellular space"/>
    <property type="evidence" value="ECO:0007669"/>
    <property type="project" value="InterPro"/>
</dbReference>